<name>A0A285U6U8_9STAP</name>
<gene>
    <name evidence="2" type="ORF">SAMN05878391_0007</name>
</gene>
<protein>
    <submittedName>
        <fullName evidence="2">Uncharacterized protein</fullName>
    </submittedName>
</protein>
<dbReference type="RefSeq" id="WP_179647051.1">
    <property type="nucleotide sequence ID" value="NZ_OBQF01000001.1"/>
</dbReference>
<evidence type="ECO:0000313" key="3">
    <source>
        <dbReference type="Proteomes" id="UP000219412"/>
    </source>
</evidence>
<keyword evidence="1" id="KW-0175">Coiled coil</keyword>
<feature type="coiled-coil region" evidence="1">
    <location>
        <begin position="180"/>
        <end position="207"/>
    </location>
</feature>
<dbReference type="AlphaFoldDB" id="A0A285U6U8"/>
<reference evidence="3" key="1">
    <citation type="submission" date="2017-08" db="EMBL/GenBank/DDBJ databases">
        <authorList>
            <person name="Varghese N."/>
            <person name="Submissions S."/>
        </authorList>
    </citation>
    <scope>NUCLEOTIDE SEQUENCE [LARGE SCALE GENOMIC DNA]</scope>
    <source>
        <strain evidence="3">DSM 23173</strain>
    </source>
</reference>
<dbReference type="Proteomes" id="UP000219412">
    <property type="component" value="Unassembled WGS sequence"/>
</dbReference>
<proteinExistence type="predicted"/>
<sequence>MNNYKEYLDLLSKNYEQAVDFLLQKYGSAQDDYFREASYQRFINGEIKSITRGKASRTKEGLYCHHIDEIKWLKISDKNFVKQYNIPFESQRKDRLVYCDLIEHTILHVLITKETSFEFGYPGYVTYLKVLIEEWYLDGKIPNRDWMKACYNKSFLEPQKAFDILKEMQEVLGQSYFYSLEDYYEEKKKKEEQIRMWEERRKQHRLDERDRWIEIAKQLHNKSSRNEIVNACYSVRIQYGNTTDLLKRSITFEEYDSKMKNYMKEDILAELLVYIDRLSEEER</sequence>
<organism evidence="2 3">
    <name type="scientific">Salinicoccus kekensis</name>
    <dbReference type="NCBI Taxonomy" id="714307"/>
    <lineage>
        <taxon>Bacteria</taxon>
        <taxon>Bacillati</taxon>
        <taxon>Bacillota</taxon>
        <taxon>Bacilli</taxon>
        <taxon>Bacillales</taxon>
        <taxon>Staphylococcaceae</taxon>
        <taxon>Salinicoccus</taxon>
    </lineage>
</organism>
<accession>A0A285U6U8</accession>
<evidence type="ECO:0000313" key="2">
    <source>
        <dbReference type="EMBL" id="SOC37559.1"/>
    </source>
</evidence>
<evidence type="ECO:0000256" key="1">
    <source>
        <dbReference type="SAM" id="Coils"/>
    </source>
</evidence>
<dbReference type="EMBL" id="OBQF01000001">
    <property type="protein sequence ID" value="SOC37559.1"/>
    <property type="molecule type" value="Genomic_DNA"/>
</dbReference>
<keyword evidence="3" id="KW-1185">Reference proteome</keyword>